<reference evidence="1" key="1">
    <citation type="journal article" date="2020" name="Nature">
        <title>Giant virus diversity and host interactions through global metagenomics.</title>
        <authorList>
            <person name="Schulz F."/>
            <person name="Roux S."/>
            <person name="Paez-Espino D."/>
            <person name="Jungbluth S."/>
            <person name="Walsh D.A."/>
            <person name="Denef V.J."/>
            <person name="McMahon K.D."/>
            <person name="Konstantinidis K.T."/>
            <person name="Eloe-Fadrosh E.A."/>
            <person name="Kyrpides N.C."/>
            <person name="Woyke T."/>
        </authorList>
    </citation>
    <scope>NUCLEOTIDE SEQUENCE</scope>
    <source>
        <strain evidence="1">GVMAG-S-1101169-75</strain>
    </source>
</reference>
<proteinExistence type="predicted"/>
<dbReference type="AlphaFoldDB" id="A0A6C0K6N6"/>
<protein>
    <submittedName>
        <fullName evidence="1">Uncharacterized protein</fullName>
    </submittedName>
</protein>
<evidence type="ECO:0000313" key="1">
    <source>
        <dbReference type="EMBL" id="QHU11764.1"/>
    </source>
</evidence>
<name>A0A6C0K6N6_9ZZZZ</name>
<organism evidence="1">
    <name type="scientific">viral metagenome</name>
    <dbReference type="NCBI Taxonomy" id="1070528"/>
    <lineage>
        <taxon>unclassified sequences</taxon>
        <taxon>metagenomes</taxon>
        <taxon>organismal metagenomes</taxon>
    </lineage>
</organism>
<accession>A0A6C0K6N6</accession>
<sequence length="545" mass="59403">MVIFKHFPTIENKNSFIFIMFPYENCKDSLCKLWDNVRALEKAFFQFYYNNYPLVASPEPLVTIQFSTTIQGSNYLRLIFDGVVDASNYDFTFTYTFPNTKNYNSIEGSIYFLTTSFPAKQHMTVINSSDGIEIFLRLPNTLASLTALQFEVTVVEATVVVSPPPTLAIAKTTSASYPAGFEIAGYFLWQGNFTNSSAAPITQYYCESITSPQTSYTAPSYATTGTGSFAYTDQIPSGVNSVFLFTGYSNAASALSNLTNYTTGSNMLSTAQTYLQSLGTPYLLGLCLGGGEASTGGWSTGSSGAIYSIYQAGTQSGVAFSYRESATGDTLTGTGTGILNNTYNSLLFDIETWTGSSGSTGIDFINLFQYLKNNTNSTFYTYKCIIIVSIAHSCSNYNGTGQSVISTLLSDSTGSYDYIDTQMYTENIGTTNEYCANYNILWTGSNGFVSYLNQNANYITYGNYFILPAINLPNLYTGPGTNTTGNPNLYFYQSSGNTTDPITETPTGYITIPYTTDTGVTSFFQAITNSSTPLGGYIQWVNGTI</sequence>
<dbReference type="EMBL" id="MN740789">
    <property type="protein sequence ID" value="QHU11764.1"/>
    <property type="molecule type" value="Genomic_DNA"/>
</dbReference>